<gene>
    <name evidence="2" type="ORF">RHRU231_470065</name>
</gene>
<reference evidence="2 3" key="1">
    <citation type="journal article" date="2014" name="Genome Announc.">
        <title>Draft Genome Sequence of Propane- and Butane-Oxidizing Actinobacterium Rhodococcus ruber IEGM 231.</title>
        <authorList>
            <person name="Ivshina I.B."/>
            <person name="Kuyukina M.S."/>
            <person name="Krivoruchko A.V."/>
            <person name="Barbe V."/>
            <person name="Fischer C."/>
        </authorList>
    </citation>
    <scope>NUCLEOTIDE SEQUENCE [LARGE SCALE GENOMIC DNA]</scope>
</reference>
<dbReference type="InterPro" id="IPR010310">
    <property type="entry name" value="T7SS_ESAT-6-like"/>
</dbReference>
<protein>
    <recommendedName>
        <fullName evidence="1">ESAT-6-like protein</fullName>
    </recommendedName>
</protein>
<accession>A0A098BLX0</accession>
<dbReference type="EMBL" id="CCSD01000058">
    <property type="protein sequence ID" value="CDZ89217.1"/>
    <property type="molecule type" value="Genomic_DNA"/>
</dbReference>
<dbReference type="Pfam" id="PF06013">
    <property type="entry name" value="WXG100"/>
    <property type="match status" value="1"/>
</dbReference>
<evidence type="ECO:0000313" key="3">
    <source>
        <dbReference type="Proteomes" id="UP000042997"/>
    </source>
</evidence>
<evidence type="ECO:0000313" key="2">
    <source>
        <dbReference type="EMBL" id="CDZ89217.1"/>
    </source>
</evidence>
<dbReference type="SUPFAM" id="SSF140453">
    <property type="entry name" value="EsxAB dimer-like"/>
    <property type="match status" value="1"/>
</dbReference>
<dbReference type="Proteomes" id="UP000042997">
    <property type="component" value="Unassembled WGS sequence"/>
</dbReference>
<organism evidence="2 3">
    <name type="scientific">Rhodococcus ruber</name>
    <dbReference type="NCBI Taxonomy" id="1830"/>
    <lineage>
        <taxon>Bacteria</taxon>
        <taxon>Bacillati</taxon>
        <taxon>Actinomycetota</taxon>
        <taxon>Actinomycetes</taxon>
        <taxon>Mycobacteriales</taxon>
        <taxon>Nocardiaceae</taxon>
        <taxon>Rhodococcus</taxon>
    </lineage>
</organism>
<comment type="similarity">
    <text evidence="1">Belongs to the WXG100 family.</text>
</comment>
<dbReference type="Gene3D" id="1.10.287.1060">
    <property type="entry name" value="ESAT-6-like"/>
    <property type="match status" value="1"/>
</dbReference>
<evidence type="ECO:0000256" key="1">
    <source>
        <dbReference type="RuleBase" id="RU362001"/>
    </source>
</evidence>
<dbReference type="GeneID" id="66836877"/>
<dbReference type="eggNOG" id="COG4842">
    <property type="taxonomic scope" value="Bacteria"/>
</dbReference>
<name>A0A098BLX0_9NOCA</name>
<dbReference type="RefSeq" id="WP_225223062.1">
    <property type="nucleotide sequence ID" value="NZ_CP023714.1"/>
</dbReference>
<dbReference type="InterPro" id="IPR036689">
    <property type="entry name" value="ESAT-6-like_sf"/>
</dbReference>
<dbReference type="AlphaFoldDB" id="A0A098BLX0"/>
<proteinExistence type="inferred from homology"/>
<dbReference type="NCBIfam" id="TIGR03930">
    <property type="entry name" value="WXG100_ESAT6"/>
    <property type="match status" value="1"/>
</dbReference>
<sequence length="99" mass="11230">MSGPDVIRQDFGGIDDLHARVVGLQRGMNDTLDRIRSQVEPLVQTWDGQARSEYHVTQQKWDRASADLNLLLDQIAVAVARGNDEMRSVESELARRWQA</sequence>